<dbReference type="InterPro" id="IPR018448">
    <property type="entry name" value="TatB"/>
</dbReference>
<evidence type="ECO:0000313" key="13">
    <source>
        <dbReference type="Proteomes" id="UP001461960"/>
    </source>
</evidence>
<feature type="region of interest" description="Disordered" evidence="11">
    <location>
        <begin position="250"/>
        <end position="298"/>
    </location>
</feature>
<keyword evidence="3 9" id="KW-1003">Cell membrane</keyword>
<comment type="subunit">
    <text evidence="9">The Tat system comprises two distinct complexes: a TatABC complex, containing multiple copies of TatA, TatB and TatC subunits, and a separate TatA complex, containing only TatA subunits. Substrates initially bind to the TatABC complex, which probably triggers association of the separate TatA complex to form the active translocon.</text>
</comment>
<evidence type="ECO:0000256" key="4">
    <source>
        <dbReference type="ARBA" id="ARBA00022692"/>
    </source>
</evidence>
<organism evidence="12 13">
    <name type="scientific">Psychrobacter saeujeotis</name>
    <dbReference type="NCBI Taxonomy" id="3143436"/>
    <lineage>
        <taxon>Bacteria</taxon>
        <taxon>Pseudomonadati</taxon>
        <taxon>Pseudomonadota</taxon>
        <taxon>Gammaproteobacteria</taxon>
        <taxon>Moraxellales</taxon>
        <taxon>Moraxellaceae</taxon>
        <taxon>Psychrobacter</taxon>
    </lineage>
</organism>
<dbReference type="NCBIfam" id="TIGR01410">
    <property type="entry name" value="tatB"/>
    <property type="match status" value="1"/>
</dbReference>
<evidence type="ECO:0000256" key="10">
    <source>
        <dbReference type="SAM" id="Coils"/>
    </source>
</evidence>
<gene>
    <name evidence="9 12" type="primary">tatB</name>
    <name evidence="12" type="ORF">AAIR29_12330</name>
</gene>
<keyword evidence="10" id="KW-0175">Coiled coil</keyword>
<feature type="coiled-coil region" evidence="10">
    <location>
        <begin position="56"/>
        <end position="87"/>
    </location>
</feature>
<keyword evidence="8 9" id="KW-0472">Membrane</keyword>
<evidence type="ECO:0000256" key="2">
    <source>
        <dbReference type="ARBA" id="ARBA00022448"/>
    </source>
</evidence>
<keyword evidence="6 9" id="KW-1133">Transmembrane helix</keyword>
<feature type="compositionally biased region" description="Polar residues" evidence="11">
    <location>
        <begin position="272"/>
        <end position="290"/>
    </location>
</feature>
<feature type="region of interest" description="Disordered" evidence="11">
    <location>
        <begin position="152"/>
        <end position="192"/>
    </location>
</feature>
<evidence type="ECO:0000313" key="12">
    <source>
        <dbReference type="EMBL" id="MEN2752417.1"/>
    </source>
</evidence>
<comment type="subcellular location">
    <subcellularLocation>
        <location evidence="9">Cell membrane</location>
        <topology evidence="9">Single-pass membrane protein</topology>
    </subcellularLocation>
    <subcellularLocation>
        <location evidence="1">Membrane</location>
        <topology evidence="1">Single-pass membrane protein</topology>
    </subcellularLocation>
</comment>
<comment type="caution">
    <text evidence="12">The sequence shown here is derived from an EMBL/GenBank/DDBJ whole genome shotgun (WGS) entry which is preliminary data.</text>
</comment>
<keyword evidence="5 9" id="KW-0653">Protein transport</keyword>
<dbReference type="HAMAP" id="MF_00237">
    <property type="entry name" value="TatB"/>
    <property type="match status" value="1"/>
</dbReference>
<keyword evidence="2 9" id="KW-0813">Transport</keyword>
<reference evidence="12 13" key="1">
    <citation type="submission" date="2024-05" db="EMBL/GenBank/DDBJ databases">
        <authorList>
            <person name="Kim H.-Y."/>
            <person name="Kim E."/>
            <person name="Cai Y."/>
            <person name="Yang S.-M."/>
            <person name="Lee W."/>
        </authorList>
    </citation>
    <scope>NUCLEOTIDE SEQUENCE [LARGE SCALE GENOMIC DNA]</scope>
    <source>
        <strain evidence="12 13">FBL11</strain>
    </source>
</reference>
<keyword evidence="4 9" id="KW-0812">Transmembrane</keyword>
<dbReference type="Proteomes" id="UP001461960">
    <property type="component" value="Unassembled WGS sequence"/>
</dbReference>
<evidence type="ECO:0000256" key="5">
    <source>
        <dbReference type="ARBA" id="ARBA00022927"/>
    </source>
</evidence>
<name>A0ABU9XDL5_9GAMM</name>
<accession>A0ABU9XDL5</accession>
<evidence type="ECO:0000256" key="3">
    <source>
        <dbReference type="ARBA" id="ARBA00022475"/>
    </source>
</evidence>
<dbReference type="RefSeq" id="WP_299221005.1">
    <property type="nucleotide sequence ID" value="NZ_JBDGHN010000008.1"/>
</dbReference>
<evidence type="ECO:0000256" key="6">
    <source>
        <dbReference type="ARBA" id="ARBA00022989"/>
    </source>
</evidence>
<keyword evidence="13" id="KW-1185">Reference proteome</keyword>
<dbReference type="PANTHER" id="PTHR33162:SF1">
    <property type="entry name" value="SEC-INDEPENDENT PROTEIN TRANSLOCASE PROTEIN TATA, CHLOROPLASTIC"/>
    <property type="match status" value="1"/>
</dbReference>
<evidence type="ECO:0000256" key="7">
    <source>
        <dbReference type="ARBA" id="ARBA00023010"/>
    </source>
</evidence>
<evidence type="ECO:0000256" key="8">
    <source>
        <dbReference type="ARBA" id="ARBA00023136"/>
    </source>
</evidence>
<evidence type="ECO:0000256" key="1">
    <source>
        <dbReference type="ARBA" id="ARBA00004167"/>
    </source>
</evidence>
<protein>
    <recommendedName>
        <fullName evidence="9">Sec-independent protein translocase protein TatB</fullName>
    </recommendedName>
</protein>
<sequence length="298" mass="34350">MFDIGFSELLLFGVIALIVLGPEKLPQAARTAGQWYAKLRRTVSTLQSEIEAELDLAETRKQMQDELAKIRQTEADMKREMAELRGSMQDFEYSQHQSMDAINNPNSYNSNDEPFEDDYDEHMMHMSEEGLFSDSDMPAEFAYDYEQDRLSNYSSDVSSSDPYKVTESVDGSFDQTANNTKDSLGASSNTPPRFITRPWEKMWFRLSDYDQSRRLPAPPYLPNYEADHLLHDDFSHSSFSHHDLDEKMPPIDEYWESEFDEDEFEQSERHASQNSSAHNTDQDGSTTPLSLSKREAPK</sequence>
<dbReference type="PRINTS" id="PR01506">
    <property type="entry name" value="TATBPROTEIN"/>
</dbReference>
<dbReference type="EMBL" id="JBDGHN010000008">
    <property type="protein sequence ID" value="MEN2752417.1"/>
    <property type="molecule type" value="Genomic_DNA"/>
</dbReference>
<keyword evidence="7 9" id="KW-0811">Translocation</keyword>
<evidence type="ECO:0000256" key="9">
    <source>
        <dbReference type="HAMAP-Rule" id="MF_00237"/>
    </source>
</evidence>
<feature type="compositionally biased region" description="Polar residues" evidence="11">
    <location>
        <begin position="173"/>
        <end position="191"/>
    </location>
</feature>
<dbReference type="PANTHER" id="PTHR33162">
    <property type="entry name" value="SEC-INDEPENDENT PROTEIN TRANSLOCASE PROTEIN TATA, CHLOROPLASTIC"/>
    <property type="match status" value="1"/>
</dbReference>
<comment type="function">
    <text evidence="9">Part of the twin-arginine translocation (Tat) system that transports large folded proteins containing a characteristic twin-arginine motif in their signal peptide across membranes. Together with TatC, TatB is part of a receptor directly interacting with Tat signal peptides. TatB may form an oligomeric binding site that transiently accommodates folded Tat precursor proteins before their translocation.</text>
</comment>
<evidence type="ECO:0000256" key="11">
    <source>
        <dbReference type="SAM" id="MobiDB-lite"/>
    </source>
</evidence>
<dbReference type="Pfam" id="PF02416">
    <property type="entry name" value="TatA_B_E"/>
    <property type="match status" value="1"/>
</dbReference>
<feature type="compositionally biased region" description="Acidic residues" evidence="11">
    <location>
        <begin position="253"/>
        <end position="265"/>
    </location>
</feature>
<dbReference type="InterPro" id="IPR003369">
    <property type="entry name" value="TatA/B/E"/>
</dbReference>
<dbReference type="Gene3D" id="1.20.5.3310">
    <property type="match status" value="1"/>
</dbReference>
<comment type="similarity">
    <text evidence="9">Belongs to the TatB family.</text>
</comment>
<proteinExistence type="inferred from homology"/>